<dbReference type="InterPro" id="IPR013785">
    <property type="entry name" value="Aldolase_TIM"/>
</dbReference>
<dbReference type="PROSITE" id="PS50950">
    <property type="entry name" value="ZF_THAP"/>
    <property type="match status" value="1"/>
</dbReference>
<evidence type="ECO:0000256" key="6">
    <source>
        <dbReference type="ARBA" id="ARBA00022490"/>
    </source>
</evidence>
<dbReference type="InterPro" id="IPR002220">
    <property type="entry name" value="DapA-like"/>
</dbReference>
<dbReference type="EC" id="4.1.3.3" evidence="5"/>
<dbReference type="PANTHER" id="PTHR12128:SF21">
    <property type="entry name" value="N-ACETYLNEURAMINATE LYASE"/>
    <property type="match status" value="1"/>
</dbReference>
<dbReference type="CDD" id="cd00408">
    <property type="entry name" value="DHDPS-like"/>
    <property type="match status" value="1"/>
</dbReference>
<dbReference type="InterPro" id="IPR006612">
    <property type="entry name" value="THAP_Znf"/>
</dbReference>
<evidence type="ECO:0000256" key="2">
    <source>
        <dbReference type="ARBA" id="ARBA00004878"/>
    </source>
</evidence>
<comment type="pathway">
    <text evidence="2">Amino-sugar metabolism; N-acetylneuraminate degradation.</text>
</comment>
<dbReference type="GO" id="GO:0003677">
    <property type="term" value="F:DNA binding"/>
    <property type="evidence" value="ECO:0007669"/>
    <property type="project" value="UniProtKB-UniRule"/>
</dbReference>
<keyword evidence="11" id="KW-0456">Lyase</keyword>
<comment type="subcellular location">
    <subcellularLocation>
        <location evidence="1">Cytoplasm</location>
    </subcellularLocation>
</comment>
<dbReference type="AlphaFoldDB" id="A0A9N9R4K1"/>
<feature type="compositionally biased region" description="Low complexity" evidence="16">
    <location>
        <begin position="191"/>
        <end position="200"/>
    </location>
</feature>
<evidence type="ECO:0000256" key="16">
    <source>
        <dbReference type="SAM" id="MobiDB-lite"/>
    </source>
</evidence>
<protein>
    <recommendedName>
        <fullName evidence="5">N-acetylneuraminate lyase</fullName>
        <ecNumber evidence="5">4.1.3.3</ecNumber>
    </recommendedName>
</protein>
<evidence type="ECO:0000313" key="19">
    <source>
        <dbReference type="Proteomes" id="UP001153714"/>
    </source>
</evidence>
<feature type="region of interest" description="Disordered" evidence="16">
    <location>
        <begin position="100"/>
        <end position="122"/>
    </location>
</feature>
<dbReference type="SMART" id="SM00980">
    <property type="entry name" value="THAP"/>
    <property type="match status" value="1"/>
</dbReference>
<dbReference type="Proteomes" id="UP001153714">
    <property type="component" value="Chromosome 2"/>
</dbReference>
<evidence type="ECO:0000256" key="7">
    <source>
        <dbReference type="ARBA" id="ARBA00022723"/>
    </source>
</evidence>
<evidence type="ECO:0000256" key="9">
    <source>
        <dbReference type="ARBA" id="ARBA00022833"/>
    </source>
</evidence>
<keyword evidence="9" id="KW-0862">Zinc</keyword>
<reference evidence="18" key="1">
    <citation type="submission" date="2021-12" db="EMBL/GenBank/DDBJ databases">
        <authorList>
            <person name="King R."/>
        </authorList>
    </citation>
    <scope>NUCLEOTIDE SEQUENCE</scope>
</reference>
<keyword evidence="19" id="KW-1185">Reference proteome</keyword>
<evidence type="ECO:0000256" key="1">
    <source>
        <dbReference type="ARBA" id="ARBA00004496"/>
    </source>
</evidence>
<comment type="catalytic activity">
    <reaction evidence="14">
        <text>aceneuramate = aldehydo-N-acetyl-D-mannosamine + pyruvate</text>
        <dbReference type="Rhea" id="RHEA:23296"/>
        <dbReference type="ChEBI" id="CHEBI:15361"/>
        <dbReference type="ChEBI" id="CHEBI:17122"/>
        <dbReference type="ChEBI" id="CHEBI:173083"/>
        <dbReference type="EC" id="4.1.3.3"/>
    </reaction>
</comment>
<evidence type="ECO:0000256" key="11">
    <source>
        <dbReference type="ARBA" id="ARBA00023239"/>
    </source>
</evidence>
<dbReference type="Pfam" id="PF00701">
    <property type="entry name" value="DHDPS"/>
    <property type="match status" value="1"/>
</dbReference>
<keyword evidence="13" id="KW-0119">Carbohydrate metabolism</keyword>
<name>A0A9N9R4K1_9NEOP</name>
<proteinExistence type="inferred from homology"/>
<feature type="compositionally biased region" description="Polar residues" evidence="16">
    <location>
        <begin position="181"/>
        <end position="190"/>
    </location>
</feature>
<sequence>MYSNSYRWCLVTSCTNTTIRTPNKLFIQVPDDAVLRDVWLELAKRDPKSLSSKSRLYLCEDHFNLEQDMQNYMEYKIMGSVKKVKMKSNVVPTKFNFNSEKRQKLSPSSTRSTLKKPKRPYSIRRVRREPTVLPSKSDVPTLQTGEDKANLAIKLHMLFPYKSIQGSRYFYTKQEDEDEPSSSQANSINITSTFSDDSTLSTNSLCKQEDDFDPINTTSEQNDPLRIVHVSSEVEFKARGLVPPVFTPLHSDGSINFPAISSYAQYLVDAGIKAVLVGGTTGENMSMRVVDRMKLIDEWVEASQSTGLHIMVQVGGAPLADVLLLAKYCANTGVHSLLTLPELYFKPQSVDELVSYVQLVAEAAPTLPVLYYHIPSMSKVEINMPQFVTAATARIPNFKGLKFTSNDLSEASQVLRSLQEGQEIFLGADTLLAPAALLGIKSSIGTTFNLFPALAQQILQAVESNDVLLARNLQEKLSLAIEAHTCEGAWVPIMKAGMEIVTGINVGPPALPQRPISAEAKARIAEKLTELGVADVKWLTS</sequence>
<feature type="domain" description="THAP-type" evidence="17">
    <location>
        <begin position="1"/>
        <end position="95"/>
    </location>
</feature>
<evidence type="ECO:0000259" key="17">
    <source>
        <dbReference type="PROSITE" id="PS50950"/>
    </source>
</evidence>
<dbReference type="PRINTS" id="PR00146">
    <property type="entry name" value="DHPICSNTHASE"/>
</dbReference>
<evidence type="ECO:0000256" key="8">
    <source>
        <dbReference type="ARBA" id="ARBA00022771"/>
    </source>
</evidence>
<organism evidence="18 19">
    <name type="scientific">Diatraea saccharalis</name>
    <name type="common">sugarcane borer</name>
    <dbReference type="NCBI Taxonomy" id="40085"/>
    <lineage>
        <taxon>Eukaryota</taxon>
        <taxon>Metazoa</taxon>
        <taxon>Ecdysozoa</taxon>
        <taxon>Arthropoda</taxon>
        <taxon>Hexapoda</taxon>
        <taxon>Insecta</taxon>
        <taxon>Pterygota</taxon>
        <taxon>Neoptera</taxon>
        <taxon>Endopterygota</taxon>
        <taxon>Lepidoptera</taxon>
        <taxon>Glossata</taxon>
        <taxon>Ditrysia</taxon>
        <taxon>Pyraloidea</taxon>
        <taxon>Crambidae</taxon>
        <taxon>Crambinae</taxon>
        <taxon>Diatraea</taxon>
    </lineage>
</organism>
<dbReference type="GO" id="GO:0008747">
    <property type="term" value="F:N-acetylneuraminate lyase activity"/>
    <property type="evidence" value="ECO:0007669"/>
    <property type="project" value="UniProtKB-EC"/>
</dbReference>
<dbReference type="SUPFAM" id="SSF51569">
    <property type="entry name" value="Aldolase"/>
    <property type="match status" value="1"/>
</dbReference>
<dbReference type="SUPFAM" id="SSF57716">
    <property type="entry name" value="Glucocorticoid receptor-like (DNA-binding domain)"/>
    <property type="match status" value="1"/>
</dbReference>
<evidence type="ECO:0000256" key="3">
    <source>
        <dbReference type="ARBA" id="ARBA00006324"/>
    </source>
</evidence>
<evidence type="ECO:0000256" key="10">
    <source>
        <dbReference type="ARBA" id="ARBA00023125"/>
    </source>
</evidence>
<dbReference type="Gene3D" id="3.20.20.70">
    <property type="entry name" value="Aldolase class I"/>
    <property type="match status" value="1"/>
</dbReference>
<comment type="subunit">
    <text evidence="4">Homotetramer.</text>
</comment>
<evidence type="ECO:0000256" key="12">
    <source>
        <dbReference type="ARBA" id="ARBA00023270"/>
    </source>
</evidence>
<evidence type="ECO:0000313" key="18">
    <source>
        <dbReference type="EMBL" id="CAG9789449.1"/>
    </source>
</evidence>
<dbReference type="EMBL" id="OU893333">
    <property type="protein sequence ID" value="CAG9789449.1"/>
    <property type="molecule type" value="Genomic_DNA"/>
</dbReference>
<keyword evidence="8 15" id="KW-0863">Zinc-finger</keyword>
<evidence type="ECO:0000256" key="14">
    <source>
        <dbReference type="ARBA" id="ARBA00044906"/>
    </source>
</evidence>
<keyword evidence="6" id="KW-0963">Cytoplasm</keyword>
<dbReference type="SMART" id="SM01130">
    <property type="entry name" value="DHDPS"/>
    <property type="match status" value="1"/>
</dbReference>
<evidence type="ECO:0000256" key="4">
    <source>
        <dbReference type="ARBA" id="ARBA00011881"/>
    </source>
</evidence>
<evidence type="ECO:0000256" key="15">
    <source>
        <dbReference type="PROSITE-ProRule" id="PRU00309"/>
    </source>
</evidence>
<evidence type="ECO:0000256" key="5">
    <source>
        <dbReference type="ARBA" id="ARBA00012911"/>
    </source>
</evidence>
<dbReference type="OrthoDB" id="191315at2759"/>
<gene>
    <name evidence="18" type="ORF">DIATSA_LOCUS7182</name>
</gene>
<evidence type="ECO:0000256" key="13">
    <source>
        <dbReference type="ARBA" id="ARBA00023277"/>
    </source>
</evidence>
<keyword evidence="10 15" id="KW-0238">DNA-binding</keyword>
<dbReference type="GO" id="GO:0005737">
    <property type="term" value="C:cytoplasm"/>
    <property type="evidence" value="ECO:0007669"/>
    <property type="project" value="UniProtKB-SubCell"/>
</dbReference>
<comment type="similarity">
    <text evidence="3">Belongs to the DapA family. NanA subfamily.</text>
</comment>
<accession>A0A9N9R4K1</accession>
<dbReference type="GO" id="GO:0008270">
    <property type="term" value="F:zinc ion binding"/>
    <property type="evidence" value="ECO:0007669"/>
    <property type="project" value="UniProtKB-KW"/>
</dbReference>
<keyword evidence="12" id="KW-0704">Schiff base</keyword>
<reference evidence="18" key="2">
    <citation type="submission" date="2022-10" db="EMBL/GenBank/DDBJ databases">
        <authorList>
            <consortium name="ENA_rothamsted_submissions"/>
            <consortium name="culmorum"/>
            <person name="King R."/>
        </authorList>
    </citation>
    <scope>NUCLEOTIDE SEQUENCE</scope>
</reference>
<feature type="region of interest" description="Disordered" evidence="16">
    <location>
        <begin position="173"/>
        <end position="200"/>
    </location>
</feature>
<feature type="compositionally biased region" description="Basic residues" evidence="16">
    <location>
        <begin position="113"/>
        <end position="122"/>
    </location>
</feature>
<dbReference type="PANTHER" id="PTHR12128">
    <property type="entry name" value="DIHYDRODIPICOLINATE SYNTHASE"/>
    <property type="match status" value="1"/>
</dbReference>
<dbReference type="Pfam" id="PF05485">
    <property type="entry name" value="THAP"/>
    <property type="match status" value="1"/>
</dbReference>
<keyword evidence="7" id="KW-0479">Metal-binding</keyword>